<protein>
    <submittedName>
        <fullName evidence="2">Uncharacterized protein</fullName>
    </submittedName>
</protein>
<keyword evidence="1" id="KW-0812">Transmembrane</keyword>
<evidence type="ECO:0000313" key="2">
    <source>
        <dbReference type="EMBL" id="SFG15134.1"/>
    </source>
</evidence>
<dbReference type="AlphaFoldDB" id="A0A1I2PGE7"/>
<organism evidence="2 3">
    <name type="scientific">Halobacillus alkaliphilus</name>
    <dbReference type="NCBI Taxonomy" id="396056"/>
    <lineage>
        <taxon>Bacteria</taxon>
        <taxon>Bacillati</taxon>
        <taxon>Bacillota</taxon>
        <taxon>Bacilli</taxon>
        <taxon>Bacillales</taxon>
        <taxon>Bacillaceae</taxon>
        <taxon>Halobacillus</taxon>
    </lineage>
</organism>
<evidence type="ECO:0000313" key="3">
    <source>
        <dbReference type="Proteomes" id="UP000198897"/>
    </source>
</evidence>
<keyword evidence="1" id="KW-0472">Membrane</keyword>
<gene>
    <name evidence="2" type="ORF">SAMN05216353_12529</name>
</gene>
<feature type="transmembrane region" description="Helical" evidence="1">
    <location>
        <begin position="34"/>
        <end position="55"/>
    </location>
</feature>
<feature type="transmembrane region" description="Helical" evidence="1">
    <location>
        <begin position="6"/>
        <end position="22"/>
    </location>
</feature>
<name>A0A1I2PGE7_9BACI</name>
<accession>A0A1I2PGE7</accession>
<dbReference type="Proteomes" id="UP000198897">
    <property type="component" value="Unassembled WGS sequence"/>
</dbReference>
<sequence length="61" mass="6771">MAYILLTGIILIAISLITMKKFKTETSLQKILHISVWLIGVLLLVLAIIGIIGYGQDILNY</sequence>
<proteinExistence type="predicted"/>
<reference evidence="3" key="1">
    <citation type="submission" date="2016-10" db="EMBL/GenBank/DDBJ databases">
        <authorList>
            <person name="Varghese N."/>
            <person name="Submissions S."/>
        </authorList>
    </citation>
    <scope>NUCLEOTIDE SEQUENCE [LARGE SCALE GENOMIC DNA]</scope>
    <source>
        <strain evidence="3">FP5</strain>
    </source>
</reference>
<dbReference type="RefSeq" id="WP_089752513.1">
    <property type="nucleotide sequence ID" value="NZ_FOOG01000025.1"/>
</dbReference>
<keyword evidence="1" id="KW-1133">Transmembrane helix</keyword>
<keyword evidence="3" id="KW-1185">Reference proteome</keyword>
<evidence type="ECO:0000256" key="1">
    <source>
        <dbReference type="SAM" id="Phobius"/>
    </source>
</evidence>
<dbReference type="EMBL" id="FOOG01000025">
    <property type="protein sequence ID" value="SFG15134.1"/>
    <property type="molecule type" value="Genomic_DNA"/>
</dbReference>